<feature type="transmembrane region" description="Helical" evidence="8">
    <location>
        <begin position="139"/>
        <end position="157"/>
    </location>
</feature>
<name>A0A1F7X2T2_9BACT</name>
<feature type="transmembrane region" description="Helical" evidence="8">
    <location>
        <begin position="88"/>
        <end position="108"/>
    </location>
</feature>
<gene>
    <name evidence="10" type="ORF">A2Y68_00305</name>
</gene>
<evidence type="ECO:0000256" key="4">
    <source>
        <dbReference type="ARBA" id="ARBA00022679"/>
    </source>
</evidence>
<proteinExistence type="predicted"/>
<feature type="transmembrane region" description="Helical" evidence="8">
    <location>
        <begin position="117"/>
        <end position="133"/>
    </location>
</feature>
<keyword evidence="6 8" id="KW-1133">Transmembrane helix</keyword>
<feature type="transmembrane region" description="Helical" evidence="8">
    <location>
        <begin position="164"/>
        <end position="181"/>
    </location>
</feature>
<comment type="subcellular location">
    <subcellularLocation>
        <location evidence="1">Cell membrane</location>
        <topology evidence="1">Multi-pass membrane protein</topology>
    </subcellularLocation>
</comment>
<feature type="transmembrane region" description="Helical" evidence="8">
    <location>
        <begin position="209"/>
        <end position="228"/>
    </location>
</feature>
<dbReference type="STRING" id="1802479.A2Y68_00305"/>
<sequence>MKKLKWFLLGIIIILAFLLRIYKVTQIPPSLNWDEVSIGYNAYSILKTGRDEWGKFLPLHFKSYGEYKLPAQIYASVPGIAVFGLNELGVRITPVVYGTLTVLLLYFLTRALFANEFIALTSSFLLAISPWHIQLTRASLESSFSVFWVVMGLWFLVKGFKKPLWWVLATITFAVSVYTYNSARVFTPLFLLATALIFRKEIWKHKKEAILSGVVFTVLMLPLIPFVVSGEAKARYKLVSITDDAGLIPRIEERRNLSKLPPLLTNLIHNRVTYVGFYFAQNYLAHFSPDFLFVGGAPHKQHHVQGVGELYAIQAPFVLLGLYYLFKKKSKFRWLIISWLLITFVPVATTNDSIPNALRTLIAAPAYQIITALGVYWVYVLVKPKGKLASYFLWGTTGLILIISFASYLGRYYKIYPVAYSRDWQYGNKQVVAYIKDHYSDYDLIVFSRHYGEPHMFTLFYLGYDPAKFMSDPNLVRFETFDWIRVLAFDKFYFPDLGDAGTRFEDIKKDYPGKKILFIGKHGDFPENMAILKTIDFLDGTHAFEIVEAK</sequence>
<dbReference type="PANTHER" id="PTHR33908">
    <property type="entry name" value="MANNOSYLTRANSFERASE YKCB-RELATED"/>
    <property type="match status" value="1"/>
</dbReference>
<keyword evidence="5 8" id="KW-0812">Transmembrane</keyword>
<feature type="transmembrane region" description="Helical" evidence="8">
    <location>
        <begin position="391"/>
        <end position="410"/>
    </location>
</feature>
<evidence type="ECO:0000256" key="3">
    <source>
        <dbReference type="ARBA" id="ARBA00022676"/>
    </source>
</evidence>
<dbReference type="Pfam" id="PF13231">
    <property type="entry name" value="PMT_2"/>
    <property type="match status" value="1"/>
</dbReference>
<dbReference type="EMBL" id="MGFR01000005">
    <property type="protein sequence ID" value="OGM09400.1"/>
    <property type="molecule type" value="Genomic_DNA"/>
</dbReference>
<keyword evidence="7 8" id="KW-0472">Membrane</keyword>
<comment type="caution">
    <text evidence="10">The sequence shown here is derived from an EMBL/GenBank/DDBJ whole genome shotgun (WGS) entry which is preliminary data.</text>
</comment>
<evidence type="ECO:0000256" key="8">
    <source>
        <dbReference type="SAM" id="Phobius"/>
    </source>
</evidence>
<evidence type="ECO:0000256" key="2">
    <source>
        <dbReference type="ARBA" id="ARBA00022475"/>
    </source>
</evidence>
<dbReference type="InterPro" id="IPR038731">
    <property type="entry name" value="RgtA/B/C-like"/>
</dbReference>
<accession>A0A1F7X2T2</accession>
<dbReference type="GO" id="GO:0005886">
    <property type="term" value="C:plasma membrane"/>
    <property type="evidence" value="ECO:0007669"/>
    <property type="project" value="UniProtKB-SubCell"/>
</dbReference>
<dbReference type="AlphaFoldDB" id="A0A1F7X2T2"/>
<evidence type="ECO:0000259" key="9">
    <source>
        <dbReference type="Pfam" id="PF13231"/>
    </source>
</evidence>
<dbReference type="Proteomes" id="UP000176778">
    <property type="component" value="Unassembled WGS sequence"/>
</dbReference>
<dbReference type="GO" id="GO:0009103">
    <property type="term" value="P:lipopolysaccharide biosynthetic process"/>
    <property type="evidence" value="ECO:0007669"/>
    <property type="project" value="UniProtKB-ARBA"/>
</dbReference>
<feature type="transmembrane region" description="Helical" evidence="8">
    <location>
        <begin position="332"/>
        <end position="349"/>
    </location>
</feature>
<keyword evidence="3" id="KW-0328">Glycosyltransferase</keyword>
<protein>
    <recommendedName>
        <fullName evidence="9">Glycosyltransferase RgtA/B/C/D-like domain-containing protein</fullName>
    </recommendedName>
</protein>
<evidence type="ECO:0000256" key="5">
    <source>
        <dbReference type="ARBA" id="ARBA00022692"/>
    </source>
</evidence>
<evidence type="ECO:0000313" key="11">
    <source>
        <dbReference type="Proteomes" id="UP000176778"/>
    </source>
</evidence>
<feature type="transmembrane region" description="Helical" evidence="8">
    <location>
        <begin position="361"/>
        <end position="379"/>
    </location>
</feature>
<evidence type="ECO:0000313" key="10">
    <source>
        <dbReference type="EMBL" id="OGM09400.1"/>
    </source>
</evidence>
<keyword evidence="2" id="KW-1003">Cell membrane</keyword>
<reference evidence="10 11" key="1">
    <citation type="journal article" date="2016" name="Nat. Commun.">
        <title>Thousands of microbial genomes shed light on interconnected biogeochemical processes in an aquifer system.</title>
        <authorList>
            <person name="Anantharaman K."/>
            <person name="Brown C.T."/>
            <person name="Hug L.A."/>
            <person name="Sharon I."/>
            <person name="Castelle C.J."/>
            <person name="Probst A.J."/>
            <person name="Thomas B.C."/>
            <person name="Singh A."/>
            <person name="Wilkins M.J."/>
            <person name="Karaoz U."/>
            <person name="Brodie E.L."/>
            <person name="Williams K.H."/>
            <person name="Hubbard S.S."/>
            <person name="Banfield J.F."/>
        </authorList>
    </citation>
    <scope>NUCLEOTIDE SEQUENCE [LARGE SCALE GENOMIC DNA]</scope>
</reference>
<organism evidence="10 11">
    <name type="scientific">Candidatus Woesebacteria bacterium RBG_13_46_13</name>
    <dbReference type="NCBI Taxonomy" id="1802479"/>
    <lineage>
        <taxon>Bacteria</taxon>
        <taxon>Candidatus Woeseibacteriota</taxon>
    </lineage>
</organism>
<feature type="transmembrane region" description="Helical" evidence="8">
    <location>
        <begin position="310"/>
        <end position="326"/>
    </location>
</feature>
<dbReference type="InterPro" id="IPR050297">
    <property type="entry name" value="LipidA_mod_glycosyltrf_83"/>
</dbReference>
<dbReference type="GO" id="GO:0016763">
    <property type="term" value="F:pentosyltransferase activity"/>
    <property type="evidence" value="ECO:0007669"/>
    <property type="project" value="TreeGrafter"/>
</dbReference>
<evidence type="ECO:0000256" key="1">
    <source>
        <dbReference type="ARBA" id="ARBA00004651"/>
    </source>
</evidence>
<keyword evidence="4" id="KW-0808">Transferase</keyword>
<evidence type="ECO:0000256" key="6">
    <source>
        <dbReference type="ARBA" id="ARBA00022989"/>
    </source>
</evidence>
<dbReference type="PANTHER" id="PTHR33908:SF3">
    <property type="entry name" value="UNDECAPRENYL PHOSPHATE-ALPHA-4-AMINO-4-DEOXY-L-ARABINOSE ARABINOSYL TRANSFERASE"/>
    <property type="match status" value="1"/>
</dbReference>
<feature type="domain" description="Glycosyltransferase RgtA/B/C/D-like" evidence="9">
    <location>
        <begin position="80"/>
        <end position="223"/>
    </location>
</feature>
<evidence type="ECO:0000256" key="7">
    <source>
        <dbReference type="ARBA" id="ARBA00023136"/>
    </source>
</evidence>
<dbReference type="GO" id="GO:0010041">
    <property type="term" value="P:response to iron(III) ion"/>
    <property type="evidence" value="ECO:0007669"/>
    <property type="project" value="TreeGrafter"/>
</dbReference>